<dbReference type="Proteomes" id="UP001152484">
    <property type="component" value="Unassembled WGS sequence"/>
</dbReference>
<feature type="domain" description="W2" evidence="1">
    <location>
        <begin position="1"/>
        <end position="99"/>
    </location>
</feature>
<dbReference type="PANTHER" id="PTHR14208:SF2">
    <property type="entry name" value="PROTEIN KRASAVIETZ"/>
    <property type="match status" value="1"/>
</dbReference>
<evidence type="ECO:0000313" key="3">
    <source>
        <dbReference type="Proteomes" id="UP001152484"/>
    </source>
</evidence>
<sequence>MLQVKTWAKLLNAFYTSVKLELELIYKVQAQCYEDAKLMKLFPENIRLLFDQDVLAEDRRHHPSLVLHAKEQIPRQSFVKSLEHFVKWLEEAKEEESVTTLAL</sequence>
<keyword evidence="3" id="KW-1185">Reference proteome</keyword>
<evidence type="ECO:0000259" key="1">
    <source>
        <dbReference type="PROSITE" id="PS51363"/>
    </source>
</evidence>
<accession>A0A9P0ZFZ7</accession>
<dbReference type="GO" id="GO:0016020">
    <property type="term" value="C:membrane"/>
    <property type="evidence" value="ECO:0007669"/>
    <property type="project" value="TreeGrafter"/>
</dbReference>
<reference evidence="2" key="1">
    <citation type="submission" date="2022-07" db="EMBL/GenBank/DDBJ databases">
        <authorList>
            <person name="Macas J."/>
            <person name="Novak P."/>
            <person name="Neumann P."/>
        </authorList>
    </citation>
    <scope>NUCLEOTIDE SEQUENCE</scope>
</reference>
<dbReference type="Gene3D" id="1.25.40.180">
    <property type="match status" value="1"/>
</dbReference>
<dbReference type="GO" id="GO:0005737">
    <property type="term" value="C:cytoplasm"/>
    <property type="evidence" value="ECO:0007669"/>
    <property type="project" value="TreeGrafter"/>
</dbReference>
<dbReference type="SUPFAM" id="SSF48371">
    <property type="entry name" value="ARM repeat"/>
    <property type="match status" value="1"/>
</dbReference>
<dbReference type="OrthoDB" id="1484842at2759"/>
<name>A0A9P0ZFZ7_CUSEU</name>
<proteinExistence type="predicted"/>
<dbReference type="PROSITE" id="PS51363">
    <property type="entry name" value="W2"/>
    <property type="match status" value="1"/>
</dbReference>
<evidence type="ECO:0000313" key="2">
    <source>
        <dbReference type="EMBL" id="CAH9098604.1"/>
    </source>
</evidence>
<dbReference type="InterPro" id="IPR051245">
    <property type="entry name" value="eIF5-mimic_regulator"/>
</dbReference>
<dbReference type="AlphaFoldDB" id="A0A9P0ZFZ7"/>
<protein>
    <recommendedName>
        <fullName evidence="1">W2 domain-containing protein</fullName>
    </recommendedName>
</protein>
<dbReference type="PANTHER" id="PTHR14208">
    <property type="entry name" value="BASIC LEUCINE ZIPPER AND W2 DOMAIN-CONTAINING PROTEIN"/>
    <property type="match status" value="1"/>
</dbReference>
<dbReference type="Pfam" id="PF02020">
    <property type="entry name" value="W2"/>
    <property type="match status" value="1"/>
</dbReference>
<organism evidence="2 3">
    <name type="scientific">Cuscuta europaea</name>
    <name type="common">European dodder</name>
    <dbReference type="NCBI Taxonomy" id="41803"/>
    <lineage>
        <taxon>Eukaryota</taxon>
        <taxon>Viridiplantae</taxon>
        <taxon>Streptophyta</taxon>
        <taxon>Embryophyta</taxon>
        <taxon>Tracheophyta</taxon>
        <taxon>Spermatophyta</taxon>
        <taxon>Magnoliopsida</taxon>
        <taxon>eudicotyledons</taxon>
        <taxon>Gunneridae</taxon>
        <taxon>Pentapetalae</taxon>
        <taxon>asterids</taxon>
        <taxon>lamiids</taxon>
        <taxon>Solanales</taxon>
        <taxon>Convolvulaceae</taxon>
        <taxon>Cuscuteae</taxon>
        <taxon>Cuscuta</taxon>
        <taxon>Cuscuta subgen. Cuscuta</taxon>
    </lineage>
</organism>
<gene>
    <name evidence="2" type="ORF">CEURO_LOCUS14323</name>
</gene>
<comment type="caution">
    <text evidence="2">The sequence shown here is derived from an EMBL/GenBank/DDBJ whole genome shotgun (WGS) entry which is preliminary data.</text>
</comment>
<dbReference type="SMART" id="SM00515">
    <property type="entry name" value="eIF5C"/>
    <property type="match status" value="1"/>
</dbReference>
<dbReference type="InterPro" id="IPR016024">
    <property type="entry name" value="ARM-type_fold"/>
</dbReference>
<dbReference type="InterPro" id="IPR003307">
    <property type="entry name" value="W2_domain"/>
</dbReference>
<dbReference type="EMBL" id="CAMAPE010000036">
    <property type="protein sequence ID" value="CAH9098604.1"/>
    <property type="molecule type" value="Genomic_DNA"/>
</dbReference>